<dbReference type="GO" id="GO:0005524">
    <property type="term" value="F:ATP binding"/>
    <property type="evidence" value="ECO:0007669"/>
    <property type="project" value="UniProtKB-KW"/>
</dbReference>
<feature type="domain" description="Histidine kinase" evidence="12">
    <location>
        <begin position="222"/>
        <end position="434"/>
    </location>
</feature>
<dbReference type="SUPFAM" id="SSF158472">
    <property type="entry name" value="HAMP domain-like"/>
    <property type="match status" value="1"/>
</dbReference>
<dbReference type="PROSITE" id="PS50885">
    <property type="entry name" value="HAMP"/>
    <property type="match status" value="1"/>
</dbReference>
<keyword evidence="7" id="KW-0547">Nucleotide-binding</keyword>
<dbReference type="Pfam" id="PF02518">
    <property type="entry name" value="HATPase_c"/>
    <property type="match status" value="1"/>
</dbReference>
<dbReference type="SUPFAM" id="SSF47384">
    <property type="entry name" value="Homodimeric domain of signal transducing histidine kinase"/>
    <property type="match status" value="1"/>
</dbReference>
<dbReference type="Gene3D" id="1.10.287.130">
    <property type="match status" value="1"/>
</dbReference>
<feature type="transmembrane region" description="Helical" evidence="11">
    <location>
        <begin position="20"/>
        <end position="40"/>
    </location>
</feature>
<keyword evidence="6" id="KW-0808">Transferase</keyword>
<keyword evidence="9" id="KW-0067">ATP-binding</keyword>
<gene>
    <name evidence="14" type="ORF">IAA84_10395</name>
</gene>
<evidence type="ECO:0000256" key="3">
    <source>
        <dbReference type="ARBA" id="ARBA00012438"/>
    </source>
</evidence>
<evidence type="ECO:0000313" key="15">
    <source>
        <dbReference type="Proteomes" id="UP000824140"/>
    </source>
</evidence>
<keyword evidence="4" id="KW-1003">Cell membrane</keyword>
<comment type="caution">
    <text evidence="14">The sequence shown here is derived from an EMBL/GenBank/DDBJ whole genome shotgun (WGS) entry which is preliminary data.</text>
</comment>
<dbReference type="InterPro" id="IPR003660">
    <property type="entry name" value="HAMP_dom"/>
</dbReference>
<keyword evidence="5" id="KW-0597">Phosphoprotein</keyword>
<keyword evidence="8 14" id="KW-0418">Kinase</keyword>
<dbReference type="InterPro" id="IPR003594">
    <property type="entry name" value="HATPase_dom"/>
</dbReference>
<dbReference type="GO" id="GO:0000155">
    <property type="term" value="F:phosphorelay sensor kinase activity"/>
    <property type="evidence" value="ECO:0007669"/>
    <property type="project" value="InterPro"/>
</dbReference>
<dbReference type="CDD" id="cd06225">
    <property type="entry name" value="HAMP"/>
    <property type="match status" value="1"/>
</dbReference>
<dbReference type="SMART" id="SM00388">
    <property type="entry name" value="HisKA"/>
    <property type="match status" value="1"/>
</dbReference>
<dbReference type="CDD" id="cd00082">
    <property type="entry name" value="HisKA"/>
    <property type="match status" value="1"/>
</dbReference>
<keyword evidence="11" id="KW-0472">Membrane</keyword>
<reference evidence="14" key="1">
    <citation type="submission" date="2020-10" db="EMBL/GenBank/DDBJ databases">
        <authorList>
            <person name="Gilroy R."/>
        </authorList>
    </citation>
    <scope>NUCLEOTIDE SEQUENCE</scope>
    <source>
        <strain evidence="14">13766</strain>
    </source>
</reference>
<dbReference type="InterPro" id="IPR005467">
    <property type="entry name" value="His_kinase_dom"/>
</dbReference>
<feature type="domain" description="HAMP" evidence="13">
    <location>
        <begin position="155"/>
        <end position="207"/>
    </location>
</feature>
<dbReference type="Pfam" id="PF00672">
    <property type="entry name" value="HAMP"/>
    <property type="match status" value="1"/>
</dbReference>
<dbReference type="Proteomes" id="UP000824140">
    <property type="component" value="Unassembled WGS sequence"/>
</dbReference>
<evidence type="ECO:0000259" key="12">
    <source>
        <dbReference type="PROSITE" id="PS50109"/>
    </source>
</evidence>
<dbReference type="PROSITE" id="PS50109">
    <property type="entry name" value="HIS_KIN"/>
    <property type="match status" value="1"/>
</dbReference>
<evidence type="ECO:0000256" key="11">
    <source>
        <dbReference type="SAM" id="Phobius"/>
    </source>
</evidence>
<evidence type="ECO:0000256" key="4">
    <source>
        <dbReference type="ARBA" id="ARBA00022475"/>
    </source>
</evidence>
<evidence type="ECO:0000313" key="14">
    <source>
        <dbReference type="EMBL" id="HIS93414.1"/>
    </source>
</evidence>
<dbReference type="Gene3D" id="3.30.565.10">
    <property type="entry name" value="Histidine kinase-like ATPase, C-terminal domain"/>
    <property type="match status" value="1"/>
</dbReference>
<evidence type="ECO:0000256" key="6">
    <source>
        <dbReference type="ARBA" id="ARBA00022679"/>
    </source>
</evidence>
<dbReference type="Pfam" id="PF00512">
    <property type="entry name" value="HisKA"/>
    <property type="match status" value="1"/>
</dbReference>
<evidence type="ECO:0000256" key="1">
    <source>
        <dbReference type="ARBA" id="ARBA00000085"/>
    </source>
</evidence>
<evidence type="ECO:0000256" key="10">
    <source>
        <dbReference type="ARBA" id="ARBA00023012"/>
    </source>
</evidence>
<dbReference type="InterPro" id="IPR036890">
    <property type="entry name" value="HATPase_C_sf"/>
</dbReference>
<reference evidence="14" key="2">
    <citation type="journal article" date="2021" name="PeerJ">
        <title>Extensive microbial diversity within the chicken gut microbiome revealed by metagenomics and culture.</title>
        <authorList>
            <person name="Gilroy R."/>
            <person name="Ravi A."/>
            <person name="Getino M."/>
            <person name="Pursley I."/>
            <person name="Horton D.L."/>
            <person name="Alikhan N.F."/>
            <person name="Baker D."/>
            <person name="Gharbi K."/>
            <person name="Hall N."/>
            <person name="Watson M."/>
            <person name="Adriaenssens E.M."/>
            <person name="Foster-Nyarko E."/>
            <person name="Jarju S."/>
            <person name="Secka A."/>
            <person name="Antonio M."/>
            <person name="Oren A."/>
            <person name="Chaudhuri R.R."/>
            <person name="La Ragione R."/>
            <person name="Hildebrand F."/>
            <person name="Pallen M.J."/>
        </authorList>
    </citation>
    <scope>NUCLEOTIDE SEQUENCE</scope>
    <source>
        <strain evidence="14">13766</strain>
    </source>
</reference>
<sequence length="434" mass="47806">MGALKKGWKPCLSLRAGYVAYMLTAVVLSTLLCSLLLHLIDSARMQNAHRDLLAQYDVPEDGFAQVHSSGEFLTVTFFGPDGQASGSVREQPGEDMYVIHSTENGAATINSIVVYPSYTSRQRQMDAFYVVLYTLTFPLCYGGGAILCAMAFFRRKLKEPLSLLTGAAEKIEKNDLDFTLSYERADEMGKLCASFERMRMALSENNRQMWRAMEARKRLNAAFAHDLRTPLFVIRGYSEMLSRQSGVDFAQEQVEGMAKAIGKNVARLETFVNDMARLQKLEDISPNPSPACPKALAGQWAQAARMLCAERKLLFSCAVDALPESMSLDTGMAAQAVENLLSNAVRFAKQTVRMRVYASGHTLCVQVDNDGPPFTPAQLERAALARYTSGGGEHFGLGLYVSTILCEKHGGELTVSNTETGHARTAVSFRELLQ</sequence>
<feature type="transmembrane region" description="Helical" evidence="11">
    <location>
        <begin position="127"/>
        <end position="153"/>
    </location>
</feature>
<comment type="catalytic activity">
    <reaction evidence="1">
        <text>ATP + protein L-histidine = ADP + protein N-phospho-L-histidine.</text>
        <dbReference type="EC" id="2.7.13.3"/>
    </reaction>
</comment>
<protein>
    <recommendedName>
        <fullName evidence="3">histidine kinase</fullName>
        <ecNumber evidence="3">2.7.13.3</ecNumber>
    </recommendedName>
</protein>
<keyword evidence="10" id="KW-0902">Two-component regulatory system</keyword>
<dbReference type="AlphaFoldDB" id="A0A9D1G1N6"/>
<dbReference type="EMBL" id="DVJN01000199">
    <property type="protein sequence ID" value="HIS93414.1"/>
    <property type="molecule type" value="Genomic_DNA"/>
</dbReference>
<accession>A0A9D1G1N6</accession>
<evidence type="ECO:0000259" key="13">
    <source>
        <dbReference type="PROSITE" id="PS50885"/>
    </source>
</evidence>
<dbReference type="GO" id="GO:0005886">
    <property type="term" value="C:plasma membrane"/>
    <property type="evidence" value="ECO:0007669"/>
    <property type="project" value="UniProtKB-SubCell"/>
</dbReference>
<comment type="subcellular location">
    <subcellularLocation>
        <location evidence="2">Cell membrane</location>
        <topology evidence="2">Multi-pass membrane protein</topology>
    </subcellularLocation>
</comment>
<dbReference type="PANTHER" id="PTHR44936">
    <property type="entry name" value="SENSOR PROTEIN CREC"/>
    <property type="match status" value="1"/>
</dbReference>
<dbReference type="EC" id="2.7.13.3" evidence="3"/>
<dbReference type="SMART" id="SM00387">
    <property type="entry name" value="HATPase_c"/>
    <property type="match status" value="1"/>
</dbReference>
<organism evidence="14 15">
    <name type="scientific">Candidatus Alectryocaccomicrobium excrementavium</name>
    <dbReference type="NCBI Taxonomy" id="2840668"/>
    <lineage>
        <taxon>Bacteria</taxon>
        <taxon>Bacillati</taxon>
        <taxon>Bacillota</taxon>
        <taxon>Clostridia</taxon>
        <taxon>Candidatus Alectryocaccomicrobium</taxon>
    </lineage>
</organism>
<dbReference type="InterPro" id="IPR050980">
    <property type="entry name" value="2C_sensor_his_kinase"/>
</dbReference>
<dbReference type="CDD" id="cd00075">
    <property type="entry name" value="HATPase"/>
    <property type="match status" value="1"/>
</dbReference>
<dbReference type="Gene3D" id="6.10.340.10">
    <property type="match status" value="1"/>
</dbReference>
<keyword evidence="11" id="KW-1133">Transmembrane helix</keyword>
<keyword evidence="11" id="KW-0812">Transmembrane</keyword>
<evidence type="ECO:0000256" key="8">
    <source>
        <dbReference type="ARBA" id="ARBA00022777"/>
    </source>
</evidence>
<evidence type="ECO:0000256" key="7">
    <source>
        <dbReference type="ARBA" id="ARBA00022741"/>
    </source>
</evidence>
<proteinExistence type="predicted"/>
<dbReference type="InterPro" id="IPR036097">
    <property type="entry name" value="HisK_dim/P_sf"/>
</dbReference>
<evidence type="ECO:0000256" key="9">
    <source>
        <dbReference type="ARBA" id="ARBA00022840"/>
    </source>
</evidence>
<evidence type="ECO:0000256" key="2">
    <source>
        <dbReference type="ARBA" id="ARBA00004651"/>
    </source>
</evidence>
<dbReference type="InterPro" id="IPR003661">
    <property type="entry name" value="HisK_dim/P_dom"/>
</dbReference>
<name>A0A9D1G1N6_9FIRM</name>
<dbReference type="SUPFAM" id="SSF55874">
    <property type="entry name" value="ATPase domain of HSP90 chaperone/DNA topoisomerase II/histidine kinase"/>
    <property type="match status" value="1"/>
</dbReference>
<dbReference type="SMART" id="SM00304">
    <property type="entry name" value="HAMP"/>
    <property type="match status" value="1"/>
</dbReference>
<evidence type="ECO:0000256" key="5">
    <source>
        <dbReference type="ARBA" id="ARBA00022553"/>
    </source>
</evidence>
<dbReference type="PANTHER" id="PTHR44936:SF10">
    <property type="entry name" value="SENSOR PROTEIN RSTB"/>
    <property type="match status" value="1"/>
</dbReference>